<dbReference type="PROSITE" id="PS51186">
    <property type="entry name" value="GNAT"/>
    <property type="match status" value="1"/>
</dbReference>
<dbReference type="InterPro" id="IPR016181">
    <property type="entry name" value="Acyl_CoA_acyltransferase"/>
</dbReference>
<gene>
    <name evidence="2" type="ORF">GCM10007269_26330</name>
</gene>
<feature type="domain" description="N-acetyltransferase" evidence="1">
    <location>
        <begin position="18"/>
        <end position="166"/>
    </location>
</feature>
<accession>A0ABQ1RWT6</accession>
<comment type="caution">
    <text evidence="2">The sequence shown here is derived from an EMBL/GenBank/DDBJ whole genome shotgun (WGS) entry which is preliminary data.</text>
</comment>
<dbReference type="CDD" id="cd04301">
    <property type="entry name" value="NAT_SF"/>
    <property type="match status" value="1"/>
</dbReference>
<dbReference type="SUPFAM" id="SSF55729">
    <property type="entry name" value="Acyl-CoA N-acyltransferases (Nat)"/>
    <property type="match status" value="1"/>
</dbReference>
<reference evidence="3" key="1">
    <citation type="journal article" date="2019" name="Int. J. Syst. Evol. Microbiol.">
        <title>The Global Catalogue of Microorganisms (GCM) 10K type strain sequencing project: providing services to taxonomists for standard genome sequencing and annotation.</title>
        <authorList>
            <consortium name="The Broad Institute Genomics Platform"/>
            <consortium name="The Broad Institute Genome Sequencing Center for Infectious Disease"/>
            <person name="Wu L."/>
            <person name="Ma J."/>
        </authorList>
    </citation>
    <scope>NUCLEOTIDE SEQUENCE [LARGE SCALE GENOMIC DNA]</scope>
    <source>
        <strain evidence="3">CCM 7640</strain>
    </source>
</reference>
<name>A0ABQ1RWT6_9MICO</name>
<evidence type="ECO:0000313" key="3">
    <source>
        <dbReference type="Proteomes" id="UP000629365"/>
    </source>
</evidence>
<dbReference type="EMBL" id="BMCM01000004">
    <property type="protein sequence ID" value="GGD82262.1"/>
    <property type="molecule type" value="Genomic_DNA"/>
</dbReference>
<evidence type="ECO:0000313" key="2">
    <source>
        <dbReference type="EMBL" id="GGD82262.1"/>
    </source>
</evidence>
<proteinExistence type="predicted"/>
<dbReference type="InterPro" id="IPR000182">
    <property type="entry name" value="GNAT_dom"/>
</dbReference>
<dbReference type="Proteomes" id="UP000629365">
    <property type="component" value="Unassembled WGS sequence"/>
</dbReference>
<dbReference type="PANTHER" id="PTHR41700">
    <property type="entry name" value="GCN5-RELATED N-ACETYLTRANSFERASE"/>
    <property type="match status" value="1"/>
</dbReference>
<dbReference type="PANTHER" id="PTHR41700:SF1">
    <property type="entry name" value="N-ACETYLTRANSFERASE DOMAIN-CONTAINING PROTEIN"/>
    <property type="match status" value="1"/>
</dbReference>
<organism evidence="2 3">
    <name type="scientific">Microbacterium murale</name>
    <dbReference type="NCBI Taxonomy" id="1081040"/>
    <lineage>
        <taxon>Bacteria</taxon>
        <taxon>Bacillati</taxon>
        <taxon>Actinomycetota</taxon>
        <taxon>Actinomycetes</taxon>
        <taxon>Micrococcales</taxon>
        <taxon>Microbacteriaceae</taxon>
        <taxon>Microbacterium</taxon>
    </lineage>
</organism>
<dbReference type="InterPro" id="IPR038764">
    <property type="entry name" value="GNAT_N_AcTrfase_prd"/>
</dbReference>
<evidence type="ECO:0000259" key="1">
    <source>
        <dbReference type="PROSITE" id="PS51186"/>
    </source>
</evidence>
<sequence length="258" mass="28138">MAAAAVLDAERAASHAGVSLRELTGMGEQAESIRLLSEIWKRSPENPPVPPELLRAMSKAGNYIAGAFIEDELIGLAIAFHADPDRHALHSHIAGISPAHAGRSVGFALKQHQRAWALSRGIDTIEWTFDPLVARNAYFNLSKLGAEPAEYLANFYGEIADGINTDDETDRLLVSWRLRSEVAVACAAGASAVAVREPGDVWVAVPTDIEQIRREDMAAAQQWRHRVRDQLTELLDAGGRIIGFDRAEGYLVRPGRDS</sequence>
<dbReference type="Gene3D" id="3.40.630.30">
    <property type="match status" value="1"/>
</dbReference>
<dbReference type="Pfam" id="PF00583">
    <property type="entry name" value="Acetyltransf_1"/>
    <property type="match status" value="1"/>
</dbReference>
<keyword evidence="3" id="KW-1185">Reference proteome</keyword>
<protein>
    <recommendedName>
        <fullName evidence="1">N-acetyltransferase domain-containing protein</fullName>
    </recommendedName>
</protein>